<dbReference type="Proteomes" id="UP001337655">
    <property type="component" value="Unassembled WGS sequence"/>
</dbReference>
<evidence type="ECO:0000313" key="2">
    <source>
        <dbReference type="EMBL" id="KAK5164766.1"/>
    </source>
</evidence>
<feature type="compositionally biased region" description="Basic and acidic residues" evidence="1">
    <location>
        <begin position="151"/>
        <end position="161"/>
    </location>
</feature>
<evidence type="ECO:0000256" key="1">
    <source>
        <dbReference type="SAM" id="MobiDB-lite"/>
    </source>
</evidence>
<protein>
    <recommendedName>
        <fullName evidence="4">CMP/dCMP-type deaminase domain-containing protein</fullName>
    </recommendedName>
</protein>
<name>A0AAV9NXM0_9PEZI</name>
<proteinExistence type="predicted"/>
<feature type="region of interest" description="Disordered" evidence="1">
    <location>
        <begin position="1"/>
        <end position="23"/>
    </location>
</feature>
<dbReference type="RefSeq" id="XP_064654962.1">
    <property type="nucleotide sequence ID" value="XM_064806657.1"/>
</dbReference>
<feature type="region of interest" description="Disordered" evidence="1">
    <location>
        <begin position="103"/>
        <end position="123"/>
    </location>
</feature>
<accession>A0AAV9NXM0</accession>
<organism evidence="2 3">
    <name type="scientific">Saxophila tyrrhenica</name>
    <dbReference type="NCBI Taxonomy" id="1690608"/>
    <lineage>
        <taxon>Eukaryota</taxon>
        <taxon>Fungi</taxon>
        <taxon>Dikarya</taxon>
        <taxon>Ascomycota</taxon>
        <taxon>Pezizomycotina</taxon>
        <taxon>Dothideomycetes</taxon>
        <taxon>Dothideomycetidae</taxon>
        <taxon>Mycosphaerellales</taxon>
        <taxon>Extremaceae</taxon>
        <taxon>Saxophila</taxon>
    </lineage>
</organism>
<gene>
    <name evidence="2" type="ORF">LTR77_009429</name>
</gene>
<reference evidence="2 3" key="1">
    <citation type="submission" date="2023-08" db="EMBL/GenBank/DDBJ databases">
        <title>Black Yeasts Isolated from many extreme environments.</title>
        <authorList>
            <person name="Coleine C."/>
            <person name="Stajich J.E."/>
            <person name="Selbmann L."/>
        </authorList>
    </citation>
    <scope>NUCLEOTIDE SEQUENCE [LARGE SCALE GENOMIC DNA]</scope>
    <source>
        <strain evidence="2 3">CCFEE 5935</strain>
    </source>
</reference>
<dbReference type="EMBL" id="JAVRRT010000018">
    <property type="protein sequence ID" value="KAK5164766.1"/>
    <property type="molecule type" value="Genomic_DNA"/>
</dbReference>
<evidence type="ECO:0008006" key="4">
    <source>
        <dbReference type="Google" id="ProtNLM"/>
    </source>
</evidence>
<feature type="region of interest" description="Disordered" evidence="1">
    <location>
        <begin position="144"/>
        <end position="203"/>
    </location>
</feature>
<sequence>MAPSLLTEDNLRCHTSGGNATSTPDLAREAKALIHREAAQAADSHHYLTLHGTLESCTYPCQKCIAAAGQALQSGNLLAGIQPAGPTGLQPIETFSIPSHIEDPWSFHSSTQQSRAAVGYGSHQSSQARANAAAAGVREAELAGRAATDAGAEKSFDTKSEEEADGSHQGSPRVGPVAAGQPTAARASSKTAREGKGVTQSVL</sequence>
<comment type="caution">
    <text evidence="2">The sequence shown here is derived from an EMBL/GenBank/DDBJ whole genome shotgun (WGS) entry which is preliminary data.</text>
</comment>
<evidence type="ECO:0000313" key="3">
    <source>
        <dbReference type="Proteomes" id="UP001337655"/>
    </source>
</evidence>
<dbReference type="AlphaFoldDB" id="A0AAV9NXM0"/>
<dbReference type="GeneID" id="89930761"/>
<keyword evidence="3" id="KW-1185">Reference proteome</keyword>